<dbReference type="Pfam" id="PF13336">
    <property type="entry name" value="AcetylCoA_hyd_C"/>
    <property type="match status" value="1"/>
</dbReference>
<protein>
    <submittedName>
        <fullName evidence="4">Acyl-CoA hydrolase</fullName>
    </submittedName>
</protein>
<name>A0A1W2CPR8_9BACT</name>
<dbReference type="InterPro" id="IPR038460">
    <property type="entry name" value="AcetylCoA_hyd_C_sf"/>
</dbReference>
<dbReference type="InterPro" id="IPR046433">
    <property type="entry name" value="ActCoA_hydro"/>
</dbReference>
<dbReference type="GO" id="GO:0016787">
    <property type="term" value="F:hydrolase activity"/>
    <property type="evidence" value="ECO:0007669"/>
    <property type="project" value="UniProtKB-KW"/>
</dbReference>
<dbReference type="Pfam" id="PF02550">
    <property type="entry name" value="AcetylCoA_hydro"/>
    <property type="match status" value="1"/>
</dbReference>
<sequence length="620" mass="68414">MPNTSYWADDIVTKKRTVEQAIGMIKSGHRVFIGSYCGEPQALVKGLADAHRRLTDVDIIRLMSREITPLTRIADETLDKNMNIRSIYLGSAKCEALAQNKRFYTPVNMAAIPELFSSRRIPIDVALIQVSRPDDFGWMSLGVSVDVTLAAAMAADVVIVQVNAKMPMVLGESFIHVNDVDAIVPYDEDLMAVSSSPPSEVALSIGQNIARLIEDGSTLQIGLDAASQATTQALSNKKDLGIHSQFLTDDIMHLYAMGVVNNHKKGYKNGKLVASCSVGSHALYEFLHLNPAVEFMSSEDVNDIEVIARHNKMVSMNVAVGVDLAGQVSCEAQEHTHFAGVSGISDFIRGANRSKGGKSIIMVNSTTDDGSESRIVPFMNNTVITVPREDVRYVVTEYGAVNLFGKSTQERALALISIAHPKFRDDLLNSAKELGMIGQDRHLGESVYGIYPVKLEEVLTIKDHSVTFRPAKLVDERRIQEHFYHLDKKDVVSRFFNERTHFLRDDVEVMSHIDYKRNLTIIALVGEAGFDTVVGIGSYYLEPSTNMAEVAFSVSKDHQSMGLGRILIRKLAEAARDLGIKGLFAVTSPGNTKMVKLFKTLPYKVTSELDEDILLQCLFE</sequence>
<keyword evidence="4" id="KW-0378">Hydrolase</keyword>
<dbReference type="PROSITE" id="PS51186">
    <property type="entry name" value="GNAT"/>
    <property type="match status" value="1"/>
</dbReference>
<dbReference type="InterPro" id="IPR016181">
    <property type="entry name" value="Acyl_CoA_acyltransferase"/>
</dbReference>
<dbReference type="GO" id="GO:0016747">
    <property type="term" value="F:acyltransferase activity, transferring groups other than amino-acyl groups"/>
    <property type="evidence" value="ECO:0007669"/>
    <property type="project" value="InterPro"/>
</dbReference>
<dbReference type="InterPro" id="IPR026888">
    <property type="entry name" value="AcetylCoA_hyd_C"/>
</dbReference>
<comment type="similarity">
    <text evidence="1">Belongs to the acetyl-CoA hydrolase/transferase family.</text>
</comment>
<dbReference type="Gene3D" id="3.40.1080.20">
    <property type="entry name" value="Acetyl-CoA hydrolase/transferase C-terminal domain"/>
    <property type="match status" value="1"/>
</dbReference>
<dbReference type="STRING" id="1121400.SAMN02746065_11312"/>
<dbReference type="InterPro" id="IPR000182">
    <property type="entry name" value="GNAT_dom"/>
</dbReference>
<dbReference type="SUPFAM" id="SSF100950">
    <property type="entry name" value="NagB/RpiA/CoA transferase-like"/>
    <property type="match status" value="2"/>
</dbReference>
<dbReference type="Gene3D" id="3.40.1080.10">
    <property type="entry name" value="Glutaconate Coenzyme A-transferase"/>
    <property type="match status" value="1"/>
</dbReference>
<dbReference type="Gene3D" id="3.30.750.70">
    <property type="entry name" value="4-hydroxybutyrate coenzyme like domains"/>
    <property type="match status" value="1"/>
</dbReference>
<proteinExistence type="inferred from homology"/>
<evidence type="ECO:0000256" key="2">
    <source>
        <dbReference type="ARBA" id="ARBA00022679"/>
    </source>
</evidence>
<dbReference type="Gene3D" id="3.40.630.30">
    <property type="match status" value="1"/>
</dbReference>
<dbReference type="InterPro" id="IPR003702">
    <property type="entry name" value="ActCoA_hydro_N"/>
</dbReference>
<dbReference type="OrthoDB" id="9801795at2"/>
<evidence type="ECO:0000313" key="4">
    <source>
        <dbReference type="EMBL" id="SMC87257.1"/>
    </source>
</evidence>
<dbReference type="AlphaFoldDB" id="A0A1W2CPR8"/>
<dbReference type="SUPFAM" id="SSF55729">
    <property type="entry name" value="Acyl-CoA N-acyltransferases (Nat)"/>
    <property type="match status" value="1"/>
</dbReference>
<accession>A0A1W2CPR8</accession>
<dbReference type="PANTHER" id="PTHR21432">
    <property type="entry name" value="ACETYL-COA HYDROLASE-RELATED"/>
    <property type="match status" value="1"/>
</dbReference>
<dbReference type="InterPro" id="IPR037171">
    <property type="entry name" value="NagB/RpiA_transferase-like"/>
</dbReference>
<dbReference type="CDD" id="cd04301">
    <property type="entry name" value="NAT_SF"/>
    <property type="match status" value="1"/>
</dbReference>
<organism evidence="4 5">
    <name type="scientific">Desulfocicer vacuolatum DSM 3385</name>
    <dbReference type="NCBI Taxonomy" id="1121400"/>
    <lineage>
        <taxon>Bacteria</taxon>
        <taxon>Pseudomonadati</taxon>
        <taxon>Thermodesulfobacteriota</taxon>
        <taxon>Desulfobacteria</taxon>
        <taxon>Desulfobacterales</taxon>
        <taxon>Desulfobacteraceae</taxon>
        <taxon>Desulfocicer</taxon>
    </lineage>
</organism>
<dbReference type="GO" id="GO:0008775">
    <property type="term" value="F:acetate CoA-transferase activity"/>
    <property type="evidence" value="ECO:0007669"/>
    <property type="project" value="InterPro"/>
</dbReference>
<evidence type="ECO:0000256" key="1">
    <source>
        <dbReference type="ARBA" id="ARBA00009632"/>
    </source>
</evidence>
<dbReference type="RefSeq" id="WP_084069767.1">
    <property type="nucleotide sequence ID" value="NZ_FWXY01000013.1"/>
</dbReference>
<reference evidence="4 5" key="1">
    <citation type="submission" date="2017-04" db="EMBL/GenBank/DDBJ databases">
        <authorList>
            <person name="Afonso C.L."/>
            <person name="Miller P.J."/>
            <person name="Scott M.A."/>
            <person name="Spackman E."/>
            <person name="Goraichik I."/>
            <person name="Dimitrov K.M."/>
            <person name="Suarez D.L."/>
            <person name="Swayne D.E."/>
        </authorList>
    </citation>
    <scope>NUCLEOTIDE SEQUENCE [LARGE SCALE GENOMIC DNA]</scope>
    <source>
        <strain evidence="4 5">DSM 3385</strain>
    </source>
</reference>
<feature type="domain" description="N-acetyltransferase" evidence="3">
    <location>
        <begin position="466"/>
        <end position="620"/>
    </location>
</feature>
<evidence type="ECO:0000313" key="5">
    <source>
        <dbReference type="Proteomes" id="UP000192418"/>
    </source>
</evidence>
<keyword evidence="2" id="KW-0808">Transferase</keyword>
<evidence type="ECO:0000259" key="3">
    <source>
        <dbReference type="PROSITE" id="PS51186"/>
    </source>
</evidence>
<dbReference type="PANTHER" id="PTHR21432:SF20">
    <property type="entry name" value="ACETYL-COA HYDROLASE"/>
    <property type="match status" value="1"/>
</dbReference>
<dbReference type="Pfam" id="PF00583">
    <property type="entry name" value="Acetyltransf_1"/>
    <property type="match status" value="1"/>
</dbReference>
<gene>
    <name evidence="4" type="ORF">SAMN02746065_11312</name>
</gene>
<dbReference type="EMBL" id="FWXY01000013">
    <property type="protein sequence ID" value="SMC87257.1"/>
    <property type="molecule type" value="Genomic_DNA"/>
</dbReference>
<keyword evidence="5" id="KW-1185">Reference proteome</keyword>
<dbReference type="Proteomes" id="UP000192418">
    <property type="component" value="Unassembled WGS sequence"/>
</dbReference>
<dbReference type="GO" id="GO:0006083">
    <property type="term" value="P:acetate metabolic process"/>
    <property type="evidence" value="ECO:0007669"/>
    <property type="project" value="InterPro"/>
</dbReference>